<proteinExistence type="predicted"/>
<gene>
    <name evidence="2" type="ORF">Z518_03223</name>
</gene>
<name>A0A0D2G253_9EURO</name>
<accession>A0A0D2G253</accession>
<reference evidence="2 3" key="1">
    <citation type="submission" date="2015-01" db="EMBL/GenBank/DDBJ databases">
        <title>The Genome Sequence of Rhinocladiella mackenzie CBS 650.93.</title>
        <authorList>
            <consortium name="The Broad Institute Genomics Platform"/>
            <person name="Cuomo C."/>
            <person name="de Hoog S."/>
            <person name="Gorbushina A."/>
            <person name="Stielow B."/>
            <person name="Teixiera M."/>
            <person name="Abouelleil A."/>
            <person name="Chapman S.B."/>
            <person name="Priest M."/>
            <person name="Young S.K."/>
            <person name="Wortman J."/>
            <person name="Nusbaum C."/>
            <person name="Birren B."/>
        </authorList>
    </citation>
    <scope>NUCLEOTIDE SEQUENCE [LARGE SCALE GENOMIC DNA]</scope>
    <source>
        <strain evidence="2 3">CBS 650.93</strain>
    </source>
</reference>
<dbReference type="AlphaFoldDB" id="A0A0D2G253"/>
<feature type="region of interest" description="Disordered" evidence="1">
    <location>
        <begin position="59"/>
        <end position="87"/>
    </location>
</feature>
<evidence type="ECO:0000313" key="3">
    <source>
        <dbReference type="Proteomes" id="UP000053617"/>
    </source>
</evidence>
<keyword evidence="3" id="KW-1185">Reference proteome</keyword>
<feature type="compositionally biased region" description="Acidic residues" evidence="1">
    <location>
        <begin position="66"/>
        <end position="75"/>
    </location>
</feature>
<feature type="compositionally biased region" description="Pro residues" evidence="1">
    <location>
        <begin position="134"/>
        <end position="143"/>
    </location>
</feature>
<organism evidence="2 3">
    <name type="scientific">Rhinocladiella mackenziei CBS 650.93</name>
    <dbReference type="NCBI Taxonomy" id="1442369"/>
    <lineage>
        <taxon>Eukaryota</taxon>
        <taxon>Fungi</taxon>
        <taxon>Dikarya</taxon>
        <taxon>Ascomycota</taxon>
        <taxon>Pezizomycotina</taxon>
        <taxon>Eurotiomycetes</taxon>
        <taxon>Chaetothyriomycetidae</taxon>
        <taxon>Chaetothyriales</taxon>
        <taxon>Herpotrichiellaceae</taxon>
        <taxon>Rhinocladiella</taxon>
    </lineage>
</organism>
<feature type="region of interest" description="Disordered" evidence="1">
    <location>
        <begin position="122"/>
        <end position="174"/>
    </location>
</feature>
<feature type="compositionally biased region" description="Basic and acidic residues" evidence="1">
    <location>
        <begin position="76"/>
        <end position="86"/>
    </location>
</feature>
<dbReference type="RefSeq" id="XP_013275703.1">
    <property type="nucleotide sequence ID" value="XM_013420249.1"/>
</dbReference>
<evidence type="ECO:0000313" key="2">
    <source>
        <dbReference type="EMBL" id="KIX08567.1"/>
    </source>
</evidence>
<dbReference type="GeneID" id="25291294"/>
<dbReference type="HOGENOM" id="CLU_101044_0_0_1"/>
<protein>
    <submittedName>
        <fullName evidence="2">Uncharacterized protein</fullName>
    </submittedName>
</protein>
<evidence type="ECO:0000256" key="1">
    <source>
        <dbReference type="SAM" id="MobiDB-lite"/>
    </source>
</evidence>
<dbReference type="VEuPathDB" id="FungiDB:Z518_03223"/>
<dbReference type="EMBL" id="KN847476">
    <property type="protein sequence ID" value="KIX08567.1"/>
    <property type="molecule type" value="Genomic_DNA"/>
</dbReference>
<dbReference type="OrthoDB" id="4120275at2759"/>
<sequence length="174" mass="19554">MLTSTSTNPAIQAYKVYHLSQAKLDVECRRQIPDLHRIVAHASIVDSVRRWSRDLAEPTEIVPVDPDSDADSDPLEDCHPEDESGKPVRQVVLFDADVDDAAQFHEIRAGSKVMEIHTTLVQSNEKSNLIPSPQRRPPPPPPKASTYDLKDQSWRQTRPVVVRETAVEVTEEDS</sequence>
<dbReference type="Proteomes" id="UP000053617">
    <property type="component" value="Unassembled WGS sequence"/>
</dbReference>